<evidence type="ECO:0000256" key="15">
    <source>
        <dbReference type="ARBA" id="ARBA00023004"/>
    </source>
</evidence>
<evidence type="ECO:0000256" key="12">
    <source>
        <dbReference type="ARBA" id="ARBA00022723"/>
    </source>
</evidence>
<keyword evidence="16 17" id="KW-0472">Membrane</keyword>
<keyword evidence="15" id="KW-0408">Iron</keyword>
<reference evidence="18" key="1">
    <citation type="submission" date="2019-12" db="EMBL/GenBank/DDBJ databases">
        <title>Comparative genomics gives insights into the taxonomy of the Azoarcus-Aromatoleum group and reveals separate origins of nif in the plant-associated Azoarcus and non-plant-associated Aromatoleum sub-groups.</title>
        <authorList>
            <person name="Lafos M."/>
            <person name="Maluk M."/>
            <person name="Batista M."/>
            <person name="Junghare M."/>
            <person name="Carmona M."/>
            <person name="Faoro H."/>
            <person name="Cruz L.M."/>
            <person name="Battistoni F."/>
            <person name="De Souza E."/>
            <person name="Pedrosa F."/>
            <person name="Chen W.-M."/>
            <person name="Poole P.S."/>
            <person name="Dixon R.A."/>
            <person name="James E.K."/>
        </authorList>
    </citation>
    <scope>NUCLEOTIDE SEQUENCE</scope>
    <source>
        <strain evidence="18">U120</strain>
    </source>
</reference>
<dbReference type="PIRSF" id="PIRSF000169">
    <property type="entry name" value="SDH_D"/>
    <property type="match status" value="1"/>
</dbReference>
<dbReference type="SUPFAM" id="SSF81343">
    <property type="entry name" value="Fumarate reductase respiratory complex transmembrane subunits"/>
    <property type="match status" value="1"/>
</dbReference>
<comment type="cofactor">
    <cofactor evidence="1">
        <name>heme</name>
        <dbReference type="ChEBI" id="CHEBI:30413"/>
    </cofactor>
</comment>
<evidence type="ECO:0000256" key="11">
    <source>
        <dbReference type="ARBA" id="ARBA00022692"/>
    </source>
</evidence>
<evidence type="ECO:0000256" key="3">
    <source>
        <dbReference type="ARBA" id="ARBA00004429"/>
    </source>
</evidence>
<proteinExistence type="predicted"/>
<keyword evidence="6" id="KW-0813">Transport</keyword>
<evidence type="ECO:0000256" key="4">
    <source>
        <dbReference type="ARBA" id="ARBA00005163"/>
    </source>
</evidence>
<evidence type="ECO:0000256" key="9">
    <source>
        <dbReference type="ARBA" id="ARBA00022532"/>
    </source>
</evidence>
<evidence type="ECO:0000256" key="5">
    <source>
        <dbReference type="ARBA" id="ARBA00019425"/>
    </source>
</evidence>
<dbReference type="InterPro" id="IPR000701">
    <property type="entry name" value="SuccDH_FuR_B_TM-su"/>
</dbReference>
<keyword evidence="8" id="KW-0997">Cell inner membrane</keyword>
<evidence type="ECO:0000313" key="19">
    <source>
        <dbReference type="Proteomes" id="UP000601990"/>
    </source>
</evidence>
<protein>
    <recommendedName>
        <fullName evidence="5">Succinate dehydrogenase hydrophobic membrane anchor subunit</fullName>
    </recommendedName>
</protein>
<dbReference type="InterPro" id="IPR014312">
    <property type="entry name" value="Succ_DH_anchor"/>
</dbReference>
<organism evidence="18 19">
    <name type="scientific">Aromatoleum buckelii</name>
    <dbReference type="NCBI Taxonomy" id="200254"/>
    <lineage>
        <taxon>Bacteria</taxon>
        <taxon>Pseudomonadati</taxon>
        <taxon>Pseudomonadota</taxon>
        <taxon>Betaproteobacteria</taxon>
        <taxon>Rhodocyclales</taxon>
        <taxon>Rhodocyclaceae</taxon>
        <taxon>Aromatoleum</taxon>
    </lineage>
</organism>
<evidence type="ECO:0000256" key="10">
    <source>
        <dbReference type="ARBA" id="ARBA00022617"/>
    </source>
</evidence>
<evidence type="ECO:0000256" key="7">
    <source>
        <dbReference type="ARBA" id="ARBA00022475"/>
    </source>
</evidence>
<gene>
    <name evidence="18" type="primary">sdhD</name>
    <name evidence="18" type="ORF">GO608_14955</name>
</gene>
<comment type="function">
    <text evidence="2">Membrane-anchoring subunit of succinate dehydrogenase (SDH).</text>
</comment>
<keyword evidence="10" id="KW-0349">Heme</keyword>
<feature type="transmembrane region" description="Helical" evidence="17">
    <location>
        <begin position="49"/>
        <end position="70"/>
    </location>
</feature>
<feature type="transmembrane region" description="Helical" evidence="17">
    <location>
        <begin position="82"/>
        <end position="111"/>
    </location>
</feature>
<evidence type="ECO:0000256" key="14">
    <source>
        <dbReference type="ARBA" id="ARBA00022989"/>
    </source>
</evidence>
<sequence length="114" mass="12267">MRLFLGQRAWMLQRATAVVLLIFLAAAAAMLLAGPPLSYERWHALATSPHGGVLIVVLFAALALHGWIGIRDIVLDYIHSPAVRLPLLGLIALVLIAIVIRVALTIAAHFMTTG</sequence>
<dbReference type="Gene3D" id="1.20.1300.10">
    <property type="entry name" value="Fumarate reductase/succinate dehydrogenase, transmembrane subunit"/>
    <property type="match status" value="1"/>
</dbReference>
<accession>A0ABX1N5U0</accession>
<evidence type="ECO:0000256" key="8">
    <source>
        <dbReference type="ARBA" id="ARBA00022519"/>
    </source>
</evidence>
<evidence type="ECO:0000256" key="13">
    <source>
        <dbReference type="ARBA" id="ARBA00022982"/>
    </source>
</evidence>
<dbReference type="Proteomes" id="UP000601990">
    <property type="component" value="Unassembled WGS sequence"/>
</dbReference>
<keyword evidence="14 17" id="KW-1133">Transmembrane helix</keyword>
<keyword evidence="9" id="KW-0816">Tricarboxylic acid cycle</keyword>
<evidence type="ECO:0000256" key="16">
    <source>
        <dbReference type="ARBA" id="ARBA00023136"/>
    </source>
</evidence>
<dbReference type="Pfam" id="PF01127">
    <property type="entry name" value="Sdh_cyt"/>
    <property type="match status" value="1"/>
</dbReference>
<name>A0ABX1N5U0_9RHOO</name>
<evidence type="ECO:0000313" key="18">
    <source>
        <dbReference type="EMBL" id="NMF94626.1"/>
    </source>
</evidence>
<evidence type="ECO:0000256" key="6">
    <source>
        <dbReference type="ARBA" id="ARBA00022448"/>
    </source>
</evidence>
<keyword evidence="19" id="KW-1185">Reference proteome</keyword>
<dbReference type="PANTHER" id="PTHR38689">
    <property type="entry name" value="SUCCINATE DEHYDROGENASE HYDROPHOBIC MEMBRANE ANCHOR SUBUNIT"/>
    <property type="match status" value="1"/>
</dbReference>
<keyword evidence="11 17" id="KW-0812">Transmembrane</keyword>
<keyword evidence="12" id="KW-0479">Metal-binding</keyword>
<evidence type="ECO:0000256" key="1">
    <source>
        <dbReference type="ARBA" id="ARBA00001971"/>
    </source>
</evidence>
<evidence type="ECO:0000256" key="2">
    <source>
        <dbReference type="ARBA" id="ARBA00004050"/>
    </source>
</evidence>
<dbReference type="EMBL" id="WTVH01000033">
    <property type="protein sequence ID" value="NMF94626.1"/>
    <property type="molecule type" value="Genomic_DNA"/>
</dbReference>
<comment type="caution">
    <text evidence="18">The sequence shown here is derived from an EMBL/GenBank/DDBJ whole genome shotgun (WGS) entry which is preliminary data.</text>
</comment>
<dbReference type="CDD" id="cd03494">
    <property type="entry name" value="SQR_TypeC_SdhD"/>
    <property type="match status" value="1"/>
</dbReference>
<dbReference type="PANTHER" id="PTHR38689:SF1">
    <property type="entry name" value="SUCCINATE DEHYDROGENASE HYDROPHOBIC MEMBRANE ANCHOR SUBUNIT"/>
    <property type="match status" value="1"/>
</dbReference>
<dbReference type="RefSeq" id="WP_169199844.1">
    <property type="nucleotide sequence ID" value="NZ_WTVH02000009.1"/>
</dbReference>
<keyword evidence="7" id="KW-1003">Cell membrane</keyword>
<dbReference type="NCBIfam" id="TIGR02968">
    <property type="entry name" value="succ_dehyd_anc"/>
    <property type="match status" value="1"/>
</dbReference>
<evidence type="ECO:0000256" key="17">
    <source>
        <dbReference type="SAM" id="Phobius"/>
    </source>
</evidence>
<dbReference type="InterPro" id="IPR034804">
    <property type="entry name" value="SQR/QFR_C/D"/>
</dbReference>
<keyword evidence="13" id="KW-0249">Electron transport</keyword>
<comment type="pathway">
    <text evidence="4">Carbohydrate metabolism; tricarboxylic acid cycle.</text>
</comment>
<comment type="subcellular location">
    <subcellularLocation>
        <location evidence="3">Cell inner membrane</location>
        <topology evidence="3">Multi-pass membrane protein</topology>
    </subcellularLocation>
</comment>